<comment type="caution">
    <text evidence="2">The sequence shown here is derived from an EMBL/GenBank/DDBJ whole genome shotgun (WGS) entry which is preliminary data.</text>
</comment>
<evidence type="ECO:0000313" key="2">
    <source>
        <dbReference type="EMBL" id="KAJ8362078.1"/>
    </source>
</evidence>
<dbReference type="EMBL" id="JAINUG010000776">
    <property type="protein sequence ID" value="KAJ8362078.1"/>
    <property type="molecule type" value="Genomic_DNA"/>
</dbReference>
<reference evidence="2" key="1">
    <citation type="journal article" date="2023" name="Science">
        <title>Genome structures resolve the early diversification of teleost fishes.</title>
        <authorList>
            <person name="Parey E."/>
            <person name="Louis A."/>
            <person name="Montfort J."/>
            <person name="Bouchez O."/>
            <person name="Roques C."/>
            <person name="Iampietro C."/>
            <person name="Lluch J."/>
            <person name="Castinel A."/>
            <person name="Donnadieu C."/>
            <person name="Desvignes T."/>
            <person name="Floi Bucao C."/>
            <person name="Jouanno E."/>
            <person name="Wen M."/>
            <person name="Mejri S."/>
            <person name="Dirks R."/>
            <person name="Jansen H."/>
            <person name="Henkel C."/>
            <person name="Chen W.J."/>
            <person name="Zahm M."/>
            <person name="Cabau C."/>
            <person name="Klopp C."/>
            <person name="Thompson A.W."/>
            <person name="Robinson-Rechavi M."/>
            <person name="Braasch I."/>
            <person name="Lecointre G."/>
            <person name="Bobe J."/>
            <person name="Postlethwait J.H."/>
            <person name="Berthelot C."/>
            <person name="Roest Crollius H."/>
            <person name="Guiguen Y."/>
        </authorList>
    </citation>
    <scope>NUCLEOTIDE SEQUENCE</scope>
    <source>
        <strain evidence="2">NC1722</strain>
    </source>
</reference>
<proteinExistence type="predicted"/>
<gene>
    <name evidence="2" type="ORF">AAFF_G00398190</name>
</gene>
<name>A0AAD7R3Z3_9TELE</name>
<evidence type="ECO:0000256" key="1">
    <source>
        <dbReference type="SAM" id="MobiDB-lite"/>
    </source>
</evidence>
<sequence>MGSMPRAPGHSHSDDIDGDYSEQGCDVERNAHSAGLRRFDLSPPTQGEQQGPITLAVEMAQQGGANTGIKTETLEED</sequence>
<organism evidence="2 3">
    <name type="scientific">Aldrovandia affinis</name>
    <dbReference type="NCBI Taxonomy" id="143900"/>
    <lineage>
        <taxon>Eukaryota</taxon>
        <taxon>Metazoa</taxon>
        <taxon>Chordata</taxon>
        <taxon>Craniata</taxon>
        <taxon>Vertebrata</taxon>
        <taxon>Euteleostomi</taxon>
        <taxon>Actinopterygii</taxon>
        <taxon>Neopterygii</taxon>
        <taxon>Teleostei</taxon>
        <taxon>Notacanthiformes</taxon>
        <taxon>Halosauridae</taxon>
        <taxon>Aldrovandia</taxon>
    </lineage>
</organism>
<evidence type="ECO:0000313" key="3">
    <source>
        <dbReference type="Proteomes" id="UP001221898"/>
    </source>
</evidence>
<keyword evidence="3" id="KW-1185">Reference proteome</keyword>
<protein>
    <submittedName>
        <fullName evidence="2">Uncharacterized protein</fullName>
    </submittedName>
</protein>
<accession>A0AAD7R3Z3</accession>
<dbReference type="AlphaFoldDB" id="A0AAD7R3Z3"/>
<dbReference type="Proteomes" id="UP001221898">
    <property type="component" value="Unassembled WGS sequence"/>
</dbReference>
<feature type="region of interest" description="Disordered" evidence="1">
    <location>
        <begin position="1"/>
        <end position="51"/>
    </location>
</feature>